<name>A0AAU7E237_9VIRU</name>
<evidence type="ECO:0000313" key="1">
    <source>
        <dbReference type="EMBL" id="XBH23755.1"/>
    </source>
</evidence>
<sequence length="481" mass="55278">MVEVGRLLTCAGAFDIHGLDFETDAVVWAVLANPYFAIDRSICRPVMTAEAFIRFLSSAGFSEGVSETTVSLAKAFAIGHYVSAHLCRYKQRRNTLVGYLRQLCRMANSVFCQMTILRYVGECHRNEYLKTVFDVLRNPIDECRGLSSELCEALYESYRTHLDFVSKSLCDCEDCADRVPSPLRRVVFPWLRSDRGRGHRRRRTSPTFVSIATGSTCLPDIGHLDAHQIESIRTGLVGDLMQQTIYDAIDDNRLPLCLNTDRLGRGFLERSALILVYNVTFILFLIVQVDRMIRLELQMCHREFLSHVSRLQGCCHQDPVVSRYVRGVSETHRSVYEMPAVMMSFMSFFRDRFRESCLPDLHRGRVAMEHVRMVRFDANPGERSEVRLARWLRRRMLSDHLAFYDVYEDPDLTVLDLDAIFDVNEVLVFKAPMWFAHPCSEVVLDMAGSVFRRRFIARARRERESRRTSGSVSSDLSTSGI</sequence>
<protein>
    <submittedName>
        <fullName evidence="1">GP30 protein</fullName>
    </submittedName>
</protein>
<reference evidence="1" key="1">
    <citation type="journal article" date="2024" name="Microbiome">
        <title>Substantial viral diversity in bats and rodents from East Africa: insights into evolution, recombination, and cocirculation.</title>
        <authorList>
            <person name="Wang D."/>
            <person name="Yang X."/>
            <person name="Ren Z."/>
            <person name="Hu B."/>
            <person name="Zhao H."/>
            <person name="Yang K."/>
            <person name="Shi P."/>
            <person name="Zhang Z."/>
            <person name="Feng Q."/>
            <person name="Nawenja C.V."/>
            <person name="Obanda V."/>
            <person name="Robert K."/>
            <person name="Nalikka B."/>
            <person name="Waruhiu C.N."/>
            <person name="Ochola G.O."/>
            <person name="Onyuok S.O."/>
            <person name="Ochieng H."/>
            <person name="Li B."/>
            <person name="Zhu Y."/>
            <person name="Si H."/>
            <person name="Yin J."/>
            <person name="Kristiansen K."/>
            <person name="Jin X."/>
            <person name="Xu X."/>
            <person name="Xiao M."/>
            <person name="Agwanda B."/>
            <person name="Ommeh S."/>
            <person name="Li J."/>
            <person name="Shi Z.L."/>
        </authorList>
    </citation>
    <scope>NUCLEOTIDE SEQUENCE</scope>
    <source>
        <strain evidence="1">3A/Kenya/RNAKID2118/2016</strain>
    </source>
</reference>
<accession>A0AAU7E237</accession>
<dbReference type="EMBL" id="PP711850">
    <property type="protein sequence ID" value="XBH23755.1"/>
    <property type="molecule type" value="Genomic_DNA"/>
</dbReference>
<reference evidence="1" key="2">
    <citation type="submission" date="2024-02" db="EMBL/GenBank/DDBJ databases">
        <authorList>
            <person name="Hu B."/>
        </authorList>
    </citation>
    <scope>NUCLEOTIDE SEQUENCE</scope>
    <source>
        <strain evidence="1">3A/Kenya/RNAKID2118/2016</strain>
    </source>
</reference>
<proteinExistence type="predicted"/>
<organism evidence="1">
    <name type="scientific">Lemniscomys rat herpesvirus</name>
    <dbReference type="NCBI Taxonomy" id="3141920"/>
    <lineage>
        <taxon>Viruses</taxon>
        <taxon>Duplodnaviria</taxon>
        <taxon>Heunggongvirae</taxon>
        <taxon>Peploviricota</taxon>
        <taxon>Herviviricetes</taxon>
        <taxon>Herpesvirales</taxon>
    </lineage>
</organism>